<gene>
    <name evidence="1" type="ORF">BCY86_03600</name>
</gene>
<dbReference type="SUPFAM" id="SSF52047">
    <property type="entry name" value="RNI-like"/>
    <property type="match status" value="1"/>
</dbReference>
<dbReference type="EMBL" id="CP016908">
    <property type="protein sequence ID" value="APR99862.1"/>
    <property type="molecule type" value="Genomic_DNA"/>
</dbReference>
<accession>A0A1L6MWE7</accession>
<name>A0A1L6MWE7_9BACT</name>
<dbReference type="InterPro" id="IPR032675">
    <property type="entry name" value="LRR_dom_sf"/>
</dbReference>
<dbReference type="STRING" id="1882918.BCY86_03600"/>
<keyword evidence="2" id="KW-1185">Reference proteome</keyword>
<evidence type="ECO:0000313" key="2">
    <source>
        <dbReference type="Proteomes" id="UP000185544"/>
    </source>
</evidence>
<protein>
    <submittedName>
        <fullName evidence="1">Uncharacterized protein</fullName>
    </submittedName>
</protein>
<dbReference type="KEGG" id="pabo:BCY86_03600"/>
<dbReference type="Gene3D" id="3.80.10.10">
    <property type="entry name" value="Ribonuclease Inhibitor"/>
    <property type="match status" value="1"/>
</dbReference>
<dbReference type="AlphaFoldDB" id="A0A1L6MWE7"/>
<reference evidence="1 2" key="1">
    <citation type="submission" date="2016-08" db="EMBL/GenBank/DDBJ databases">
        <title>Identification and validation of antigenic proteins from Pajaroellobacter abortibovis using de-novo genome sequence assembly and reverse vaccinology.</title>
        <authorList>
            <person name="Welly B.T."/>
            <person name="Miller M.R."/>
            <person name="Stott J.L."/>
            <person name="Blanchard M.T."/>
            <person name="Islas-Trejo A.D."/>
            <person name="O'Rourke S.M."/>
            <person name="Young A.E."/>
            <person name="Medrano J.F."/>
            <person name="Van Eenennaam A.L."/>
        </authorList>
    </citation>
    <scope>NUCLEOTIDE SEQUENCE [LARGE SCALE GENOMIC DNA]</scope>
    <source>
        <strain evidence="1 2">BTF92-0548A/99-0131</strain>
    </source>
</reference>
<sequence length="200" mass="22966">MSSPLQQYGDAWKELHSLSLHVEQFDDSIMDKGNAQSLQSFKLERNYTDQTLEHAYCWPLKSLTLIGDRFTNDGLAHVYGLSNIQSLHLDGNAFTGQDVIENGDKWIQLKSLELLGSGFNDSAIKHASFWNLQSIKLSQSKYFTDKVITETHRWKGLTSLVLHGDGFTGDIIQAYNHRLTRIPHAQWETMQHRRSYQARK</sequence>
<dbReference type="RefSeq" id="WP_075276512.1">
    <property type="nucleotide sequence ID" value="NZ_CP016908.1"/>
</dbReference>
<evidence type="ECO:0000313" key="1">
    <source>
        <dbReference type="EMBL" id="APR99862.1"/>
    </source>
</evidence>
<dbReference type="Proteomes" id="UP000185544">
    <property type="component" value="Chromosome"/>
</dbReference>
<organism evidence="1 2">
    <name type="scientific">Pajaroellobacter abortibovis</name>
    <dbReference type="NCBI Taxonomy" id="1882918"/>
    <lineage>
        <taxon>Bacteria</taxon>
        <taxon>Pseudomonadati</taxon>
        <taxon>Myxococcota</taxon>
        <taxon>Polyangia</taxon>
        <taxon>Polyangiales</taxon>
        <taxon>Polyangiaceae</taxon>
    </lineage>
</organism>
<proteinExistence type="predicted"/>